<dbReference type="FunCoup" id="F7D7S3">
    <property type="interactions" value="41"/>
</dbReference>
<dbReference type="GeneID" id="100032529"/>
<dbReference type="Pfam" id="PF21047">
    <property type="entry name" value="HEAT_Maestro"/>
    <property type="match status" value="1"/>
</dbReference>
<dbReference type="InterPro" id="IPR016024">
    <property type="entry name" value="ARM-type_fold"/>
</dbReference>
<dbReference type="OrthoDB" id="1884734at2759"/>
<feature type="region of interest" description="Disordered" evidence="2">
    <location>
        <begin position="1091"/>
        <end position="1110"/>
    </location>
</feature>
<evidence type="ECO:0000259" key="4">
    <source>
        <dbReference type="Pfam" id="PF23210"/>
    </source>
</evidence>
<keyword evidence="1" id="KW-0677">Repeat</keyword>
<dbReference type="InterPro" id="IPR055408">
    <property type="entry name" value="HEAT_MROH2B-like"/>
</dbReference>
<feature type="region of interest" description="Disordered" evidence="2">
    <location>
        <begin position="122"/>
        <end position="168"/>
    </location>
</feature>
<dbReference type="InterPro" id="IPR045206">
    <property type="entry name" value="Maestro_heat-like_prot"/>
</dbReference>
<dbReference type="InterPro" id="IPR011989">
    <property type="entry name" value="ARM-like"/>
</dbReference>
<accession>F7D7S3</accession>
<feature type="domain" description="Maestro-like HEAT-repeats" evidence="3">
    <location>
        <begin position="658"/>
        <end position="864"/>
    </location>
</feature>
<dbReference type="InterPro" id="IPR048465">
    <property type="entry name" value="Maestro-like_HEAT"/>
</dbReference>
<feature type="region of interest" description="Disordered" evidence="2">
    <location>
        <begin position="406"/>
        <end position="453"/>
    </location>
</feature>
<keyword evidence="7" id="KW-1185">Reference proteome</keyword>
<gene>
    <name evidence="6" type="primary">MROH7</name>
</gene>
<dbReference type="eggNOG" id="KOG2032">
    <property type="taxonomic scope" value="Eukaryota"/>
</dbReference>
<feature type="domain" description="MROH2B-like HEAT-repeats" evidence="4">
    <location>
        <begin position="454"/>
        <end position="550"/>
    </location>
</feature>
<feature type="region of interest" description="Disordered" evidence="2">
    <location>
        <begin position="187"/>
        <end position="207"/>
    </location>
</feature>
<proteinExistence type="predicted"/>
<dbReference type="CTD" id="374977"/>
<evidence type="ECO:0000313" key="7">
    <source>
        <dbReference type="Proteomes" id="UP000002280"/>
    </source>
</evidence>
<dbReference type="GO" id="GO:0005737">
    <property type="term" value="C:cytoplasm"/>
    <property type="evidence" value="ECO:0000318"/>
    <property type="project" value="GO_Central"/>
</dbReference>
<name>F7D7S3_MONDO</name>
<dbReference type="Proteomes" id="UP000002280">
    <property type="component" value="Chromosome 2"/>
</dbReference>
<reference evidence="6 7" key="1">
    <citation type="journal article" date="2007" name="Nature">
        <title>Genome of the marsupial Monodelphis domestica reveals innovation in non-coding sequences.</title>
        <authorList>
            <person name="Mikkelsen T.S."/>
            <person name="Wakefield M.J."/>
            <person name="Aken B."/>
            <person name="Amemiya C.T."/>
            <person name="Chang J.L."/>
            <person name="Duke S."/>
            <person name="Garber M."/>
            <person name="Gentles A.J."/>
            <person name="Goodstadt L."/>
            <person name="Heger A."/>
            <person name="Jurka J."/>
            <person name="Kamal M."/>
            <person name="Mauceli E."/>
            <person name="Searle S.M."/>
            <person name="Sharpe T."/>
            <person name="Baker M.L."/>
            <person name="Batzer M.A."/>
            <person name="Benos P.V."/>
            <person name="Belov K."/>
            <person name="Clamp M."/>
            <person name="Cook A."/>
            <person name="Cuff J."/>
            <person name="Das R."/>
            <person name="Davidow L."/>
            <person name="Deakin J.E."/>
            <person name="Fazzari M.J."/>
            <person name="Glass J.L."/>
            <person name="Grabherr M."/>
            <person name="Greally J.M."/>
            <person name="Gu W."/>
            <person name="Hore T.A."/>
            <person name="Huttley G.A."/>
            <person name="Kleber M."/>
            <person name="Jirtle R.L."/>
            <person name="Koina E."/>
            <person name="Lee J.T."/>
            <person name="Mahony S."/>
            <person name="Marra M.A."/>
            <person name="Miller R.D."/>
            <person name="Nicholls R.D."/>
            <person name="Oda M."/>
            <person name="Papenfuss A.T."/>
            <person name="Parra Z.E."/>
            <person name="Pollock D.D."/>
            <person name="Ray D.A."/>
            <person name="Schein J.E."/>
            <person name="Speed T.P."/>
            <person name="Thompson K."/>
            <person name="VandeBerg J.L."/>
            <person name="Wade C.M."/>
            <person name="Walker J.A."/>
            <person name="Waters P.D."/>
            <person name="Webber C."/>
            <person name="Weidman J.R."/>
            <person name="Xie X."/>
            <person name="Zody M.C."/>
            <person name="Baldwin J."/>
            <person name="Abdouelleil A."/>
            <person name="Abdulkadir J."/>
            <person name="Abebe A."/>
            <person name="Abera B."/>
            <person name="Abreu J."/>
            <person name="Acer S.C."/>
            <person name="Aftuck L."/>
            <person name="Alexander A."/>
            <person name="An P."/>
            <person name="Anderson E."/>
            <person name="Anderson S."/>
            <person name="Arachi H."/>
            <person name="Azer M."/>
            <person name="Bachantsang P."/>
            <person name="Barry A."/>
            <person name="Bayul T."/>
            <person name="Berlin A."/>
            <person name="Bessette D."/>
            <person name="Bloom T."/>
            <person name="Bloom T."/>
            <person name="Boguslavskiy L."/>
            <person name="Bonnet C."/>
            <person name="Boukhgalter B."/>
            <person name="Bourzgui I."/>
            <person name="Brown A."/>
            <person name="Cahill P."/>
            <person name="Channer S."/>
            <person name="Cheshatsang Y."/>
            <person name="Chuda L."/>
            <person name="Citroen M."/>
            <person name="Collymore A."/>
            <person name="Cooke P."/>
            <person name="Costello M."/>
            <person name="D'Aco K."/>
            <person name="Daza R."/>
            <person name="De Haan G."/>
            <person name="DeGray S."/>
            <person name="DeMaso C."/>
            <person name="Dhargay N."/>
            <person name="Dooley K."/>
            <person name="Dooley E."/>
            <person name="Doricent M."/>
            <person name="Dorje P."/>
            <person name="Dorjee K."/>
            <person name="Dupes A."/>
            <person name="Elong R."/>
            <person name="Falk J."/>
            <person name="Farina A."/>
            <person name="Faro S."/>
            <person name="Ferguson D."/>
            <person name="Fisher S."/>
            <person name="Foley C.D."/>
            <person name="Franke A."/>
            <person name="Friedrich D."/>
            <person name="Gadbois L."/>
            <person name="Gearin G."/>
            <person name="Gearin C.R."/>
            <person name="Giannoukos G."/>
            <person name="Goode T."/>
            <person name="Graham J."/>
            <person name="Grandbois E."/>
            <person name="Grewal S."/>
            <person name="Gyaltsen K."/>
            <person name="Hafez N."/>
            <person name="Hagos B."/>
            <person name="Hall J."/>
            <person name="Henson C."/>
            <person name="Hollinger A."/>
            <person name="Honan T."/>
            <person name="Huard M.D."/>
            <person name="Hughes L."/>
            <person name="Hurhula B."/>
            <person name="Husby M.E."/>
            <person name="Kamat A."/>
            <person name="Kanga B."/>
            <person name="Kashin S."/>
            <person name="Khazanovich D."/>
            <person name="Kisner P."/>
            <person name="Lance K."/>
            <person name="Lara M."/>
            <person name="Lee W."/>
            <person name="Lennon N."/>
            <person name="Letendre F."/>
            <person name="LeVine R."/>
            <person name="Lipovsky A."/>
            <person name="Liu X."/>
            <person name="Liu J."/>
            <person name="Liu S."/>
            <person name="Lokyitsang T."/>
            <person name="Lokyitsang Y."/>
            <person name="Lubonja R."/>
            <person name="Lui A."/>
            <person name="MacDonald P."/>
            <person name="Magnisalis V."/>
            <person name="Maru K."/>
            <person name="Matthews C."/>
            <person name="McCusker W."/>
            <person name="McDonough S."/>
            <person name="Mehta T."/>
            <person name="Meldrim J."/>
            <person name="Meneus L."/>
            <person name="Mihai O."/>
            <person name="Mihalev A."/>
            <person name="Mihova T."/>
            <person name="Mittelman R."/>
            <person name="Mlenga V."/>
            <person name="Montmayeur A."/>
            <person name="Mulrain L."/>
            <person name="Navidi A."/>
            <person name="Naylor J."/>
            <person name="Negash T."/>
            <person name="Nguyen T."/>
            <person name="Nguyen N."/>
            <person name="Nicol R."/>
            <person name="Norbu C."/>
            <person name="Norbu N."/>
            <person name="Novod N."/>
            <person name="O'Neill B."/>
            <person name="Osman S."/>
            <person name="Markiewicz E."/>
            <person name="Oyono O.L."/>
            <person name="Patti C."/>
            <person name="Phunkhang P."/>
            <person name="Pierre F."/>
            <person name="Priest M."/>
            <person name="Raghuraman S."/>
            <person name="Rege F."/>
            <person name="Reyes R."/>
            <person name="Rise C."/>
            <person name="Rogov P."/>
            <person name="Ross K."/>
            <person name="Ryan E."/>
            <person name="Settipalli S."/>
            <person name="Shea T."/>
            <person name="Sherpa N."/>
            <person name="Shi L."/>
            <person name="Shih D."/>
            <person name="Sparrow T."/>
            <person name="Spaulding J."/>
            <person name="Stalker J."/>
            <person name="Stange-Thomann N."/>
            <person name="Stavropoulos S."/>
            <person name="Stone C."/>
            <person name="Strader C."/>
            <person name="Tesfaye S."/>
            <person name="Thomson T."/>
            <person name="Thoulutsang Y."/>
            <person name="Thoulutsang D."/>
            <person name="Topham K."/>
            <person name="Topping I."/>
            <person name="Tsamla T."/>
            <person name="Vassiliev H."/>
            <person name="Vo A."/>
            <person name="Wangchuk T."/>
            <person name="Wangdi T."/>
            <person name="Weiand M."/>
            <person name="Wilkinson J."/>
            <person name="Wilson A."/>
            <person name="Yadav S."/>
            <person name="Young G."/>
            <person name="Yu Q."/>
            <person name="Zembek L."/>
            <person name="Zhong D."/>
            <person name="Zimmer A."/>
            <person name="Zwirko Z."/>
            <person name="Jaffe D.B."/>
            <person name="Alvarez P."/>
            <person name="Brockman W."/>
            <person name="Butler J."/>
            <person name="Chin C."/>
            <person name="Gnerre S."/>
            <person name="MacCallum I."/>
            <person name="Graves J.A."/>
            <person name="Ponting C.P."/>
            <person name="Breen M."/>
            <person name="Samollow P.B."/>
            <person name="Lander E.S."/>
            <person name="Lindblad-Toh K."/>
        </authorList>
    </citation>
    <scope>NUCLEOTIDE SEQUENCE [LARGE SCALE GENOMIC DNA]</scope>
</reference>
<reference evidence="6" key="3">
    <citation type="submission" date="2025-09" db="UniProtKB">
        <authorList>
            <consortium name="Ensembl"/>
        </authorList>
    </citation>
    <scope>IDENTIFICATION</scope>
</reference>
<feature type="compositionally biased region" description="Low complexity" evidence="2">
    <location>
        <begin position="265"/>
        <end position="279"/>
    </location>
</feature>
<dbReference type="InterPro" id="IPR055406">
    <property type="entry name" value="HEAT_Maestro"/>
</dbReference>
<feature type="compositionally biased region" description="Polar residues" evidence="2">
    <location>
        <begin position="316"/>
        <end position="342"/>
    </location>
</feature>
<dbReference type="KEGG" id="mdo:100032529"/>
<feature type="region of interest" description="Disordered" evidence="2">
    <location>
        <begin position="1"/>
        <end position="27"/>
    </location>
</feature>
<evidence type="ECO:0000256" key="2">
    <source>
        <dbReference type="SAM" id="MobiDB-lite"/>
    </source>
</evidence>
<dbReference type="Pfam" id="PF23210">
    <property type="entry name" value="HEAT_Maestro_2"/>
    <property type="match status" value="1"/>
</dbReference>
<dbReference type="Bgee" id="ENSMODG00000003888">
    <property type="expression patterns" value="Expressed in testis and 4 other cell types or tissues"/>
</dbReference>
<dbReference type="SUPFAM" id="SSF48371">
    <property type="entry name" value="ARM repeat"/>
    <property type="match status" value="1"/>
</dbReference>
<feature type="compositionally biased region" description="Polar residues" evidence="2">
    <location>
        <begin position="290"/>
        <end position="305"/>
    </location>
</feature>
<dbReference type="PANTHER" id="PTHR23120">
    <property type="entry name" value="MAESTRO-RELATED HEAT DOMAIN-CONTAINING"/>
    <property type="match status" value="1"/>
</dbReference>
<dbReference type="RefSeq" id="XP_007480595.1">
    <property type="nucleotide sequence ID" value="XM_007480533.3"/>
</dbReference>
<reference evidence="6" key="2">
    <citation type="submission" date="2025-08" db="UniProtKB">
        <authorList>
            <consortium name="Ensembl"/>
        </authorList>
    </citation>
    <scope>IDENTIFICATION</scope>
</reference>
<feature type="compositionally biased region" description="Polar residues" evidence="2">
    <location>
        <begin position="122"/>
        <end position="140"/>
    </location>
</feature>
<evidence type="ECO:0000256" key="1">
    <source>
        <dbReference type="ARBA" id="ARBA00022737"/>
    </source>
</evidence>
<feature type="compositionally biased region" description="Polar residues" evidence="2">
    <location>
        <begin position="187"/>
        <end position="204"/>
    </location>
</feature>
<feature type="domain" description="Maestro/Maestro-like HEAT-repeats" evidence="5">
    <location>
        <begin position="1113"/>
        <end position="1343"/>
    </location>
</feature>
<feature type="compositionally biased region" description="Basic and acidic residues" evidence="2">
    <location>
        <begin position="423"/>
        <end position="453"/>
    </location>
</feature>
<feature type="region of interest" description="Disordered" evidence="2">
    <location>
        <begin position="238"/>
        <end position="342"/>
    </location>
</feature>
<evidence type="ECO:0000313" key="6">
    <source>
        <dbReference type="Ensembl" id="ENSMODP00000004784.3"/>
    </source>
</evidence>
<evidence type="ECO:0000259" key="3">
    <source>
        <dbReference type="Pfam" id="PF21047"/>
    </source>
</evidence>
<dbReference type="HOGENOM" id="CLU_003474_0_0_1"/>
<dbReference type="eggNOG" id="KOG0551">
    <property type="taxonomic scope" value="Eukaryota"/>
</dbReference>
<dbReference type="GeneTree" id="ENSGT00940000161775"/>
<feature type="compositionally biased region" description="Polar residues" evidence="2">
    <location>
        <begin position="410"/>
        <end position="422"/>
    </location>
</feature>
<organism evidence="6 7">
    <name type="scientific">Monodelphis domestica</name>
    <name type="common">Gray short-tailed opossum</name>
    <dbReference type="NCBI Taxonomy" id="13616"/>
    <lineage>
        <taxon>Eukaryota</taxon>
        <taxon>Metazoa</taxon>
        <taxon>Chordata</taxon>
        <taxon>Craniata</taxon>
        <taxon>Vertebrata</taxon>
        <taxon>Euteleostomi</taxon>
        <taxon>Mammalia</taxon>
        <taxon>Metatheria</taxon>
        <taxon>Didelphimorphia</taxon>
        <taxon>Didelphidae</taxon>
        <taxon>Monodelphis</taxon>
    </lineage>
</organism>
<dbReference type="PANTHER" id="PTHR23120:SF17">
    <property type="entry name" value="MAESTRO HEAT-LIKE REPEAT-CONTAINING PROTEIN FAMILY MEMBER 7"/>
    <property type="match status" value="1"/>
</dbReference>
<dbReference type="Ensembl" id="ENSMODT00000004887.3">
    <property type="protein sequence ID" value="ENSMODP00000004784.3"/>
    <property type="gene ID" value="ENSMODG00000003888.4"/>
</dbReference>
<dbReference type="InParanoid" id="F7D7S3"/>
<protein>
    <submittedName>
        <fullName evidence="6">Maestro heat like repeat family member 7</fullName>
    </submittedName>
</protein>
<sequence>MALNPDKSAHHSKSSDMTPSPSMVLSPTLGISLSPSTSETLVPNLGSLPRLASTAALAPFFGLAPTLMVSDAESASSDLALVPASITYQIPTSSKAVSMGANGGPNSGSSIILGPASSTILIPGLNDSSDPGPNQISKPHSNAAMAPGPSPSLLAGKEADSPNPSSTVLLQPALSSAFLVSRSPSTHRALGLNSNSTPKSSSTGFDKAVKLSQSPSLTSGKALCLSFDTSHLMGPAGTHLMVTDPSPNFQKNPDVESVSRPSSNLTLSPFSGLTSSPSSRKALGVGMGNVSRSSSSVALTPTLSRPSSPASKKASNAETDNSNGTPDSAANTEALSDPNVSRPNSLMALAPIACMALVVDHSQDKKNDSGCMLTDASCVTLSSSQDSPDNFSIVLESNSKTTELKRKLESSQSVMLQTLSRSTSEDSRLSQAKSDENKNVPEKSQEQLEPEGETKQLLRKMMKQIQEEPIDVLSNSNRQQAMITLAHLSQIPPRLHAKEKSELVTVCVRSVFSLPSVQTMQEQDSPNADFIKILYSQTLDALQALLKSLFLEDPTPASLTSILEVSRSLRDGSGPGLGQVRGNGWTREKPLGPWITSAKAHERARAVNNNVSLLNCTLQTQSFFTSHIEHDSNTPMEPQNKEKLSIEQNRRNYYLVPGFPMFGLLLGRLILRICDPDEEIGSEALDGVIILYTILELQKRNLDKEETNELELYESNKRFLGPYNPVSPCQNILRVIAEFGDFLGPQQVKDLLLAALEGLRDDQETPTKDTAEMMQLASEVTLSSVLEWYRHRVLEVIPEIMNGIYVHLHGIHEPRAREVALLPISLLASSFMTEVVIALLMCPLPLDSNGAEMWRQLILRKPSCDIRDLLELLLTSLKEKPVTNKGRASIVPLAAASGLCELLSVNSCVTRVRRIYPQLLLALLVQVHYHIGLNLPGQGSCFRNSLSATFMPVRWVVKVVKTLLLKMGCSYEATLLESQGGWELMGQAEHHHRGVSLLARAMVHYSCQELCRMLYLLIPLLERGDEKHKITATAFFVELLRMEQVKRIPEEYSLGRMSEGLSSEDPIMKVLCIRGLVILAHRTEKVRKLKTKEIKVPSSSSSDSSPNTEQISSNKIQALLPSMMKGLQWVDGLLAVEAVSNVKTILRSQDKKSSDISIYLDILQVLQPHFDDNREEVRLAAITLFGKVVQLLRSPCTPLTEQQLVNSLVPLILQLQEGNPVVGKRCKKTLSYCCYHMAWVLPKMMYSKKPWDPSQQSVAKICKYLVNTHRDSALVFLTQSLEYTKSPRAALRRSAVTFIGSLVPCMEGMLTEELLSEVKSALEALRHDPEASVCIFAAQAQDHILASCWRNSWPLPRGDSWVCDPASTHRWNSSKENLPVAHHRRSWIVESLRAWKKTLK</sequence>
<dbReference type="Pfam" id="PF23227">
    <property type="entry name" value="HEAT_MROH2B_C"/>
    <property type="match status" value="1"/>
</dbReference>
<evidence type="ECO:0000259" key="5">
    <source>
        <dbReference type="Pfam" id="PF23227"/>
    </source>
</evidence>
<dbReference type="Gene3D" id="1.25.10.10">
    <property type="entry name" value="Leucine-rich Repeat Variant"/>
    <property type="match status" value="1"/>
</dbReference>
<feature type="compositionally biased region" description="Polar residues" evidence="2">
    <location>
        <begin position="15"/>
        <end position="27"/>
    </location>
</feature>